<accession>A0ABM1EWN3</accession>
<keyword evidence="2" id="KW-0679">Respiratory chain</keyword>
<evidence type="ECO:0000313" key="3">
    <source>
        <dbReference type="Proteomes" id="UP000695022"/>
    </source>
</evidence>
<name>A0ABM1EWN3_PRICU</name>
<dbReference type="PANTHER" id="PTHR12910:SF2">
    <property type="entry name" value="NADH DEHYDROGENASE [UBIQUINONE] 1 ALPHA SUBCOMPLEX SUBUNIT 12"/>
    <property type="match status" value="1"/>
</dbReference>
<reference evidence="4" key="1">
    <citation type="submission" date="2025-08" db="UniProtKB">
        <authorList>
            <consortium name="RefSeq"/>
        </authorList>
    </citation>
    <scope>IDENTIFICATION</scope>
</reference>
<dbReference type="PANTHER" id="PTHR12910">
    <property type="entry name" value="NADH-UBIQUINONE OXIDOREDUCTASE SUBUNIT B17.2"/>
    <property type="match status" value="1"/>
</dbReference>
<proteinExistence type="inferred from homology"/>
<organism evidence="3 4">
    <name type="scientific">Priapulus caudatus</name>
    <name type="common">Priapulid worm</name>
    <dbReference type="NCBI Taxonomy" id="37621"/>
    <lineage>
        <taxon>Eukaryota</taxon>
        <taxon>Metazoa</taxon>
        <taxon>Ecdysozoa</taxon>
        <taxon>Scalidophora</taxon>
        <taxon>Priapulida</taxon>
        <taxon>Priapulimorpha</taxon>
        <taxon>Priapulimorphida</taxon>
        <taxon>Priapulidae</taxon>
        <taxon>Priapulus</taxon>
    </lineage>
</organism>
<keyword evidence="2" id="KW-0249">Electron transport</keyword>
<evidence type="ECO:0000313" key="4">
    <source>
        <dbReference type="RefSeq" id="XP_014676604.1"/>
    </source>
</evidence>
<gene>
    <name evidence="4" type="primary">LOC106816495</name>
</gene>
<comment type="subcellular location">
    <subcellularLocation>
        <location evidence="2">Mitochondrion inner membrane</location>
        <topology evidence="2">Peripheral membrane protein</topology>
        <orientation evidence="2">Matrix side</orientation>
    </subcellularLocation>
</comment>
<comment type="function">
    <text evidence="2">Accessory subunit of the mitochondrial membrane respiratory chain NADH dehydrogenase (Complex I), that is believed not to be involved in catalysis. Complex I functions in the transfer of electrons from NADH to the respiratory chain. The immediate electron acceptor for the enzyme is believed to be ubiquinone.</text>
</comment>
<keyword evidence="2" id="KW-0472">Membrane</keyword>
<keyword evidence="2" id="KW-0999">Mitochondrion inner membrane</keyword>
<keyword evidence="2" id="KW-0496">Mitochondrion</keyword>
<dbReference type="Proteomes" id="UP000695022">
    <property type="component" value="Unplaced"/>
</dbReference>
<keyword evidence="3" id="KW-1185">Reference proteome</keyword>
<keyword evidence="2" id="KW-0813">Transport</keyword>
<dbReference type="GeneID" id="106816495"/>
<dbReference type="InterPro" id="IPR007763">
    <property type="entry name" value="NDUFA12"/>
</dbReference>
<evidence type="ECO:0000256" key="1">
    <source>
        <dbReference type="ARBA" id="ARBA00007355"/>
    </source>
</evidence>
<protein>
    <recommendedName>
        <fullName evidence="2">NADH dehydrogenase [ubiquinone] 1 alpha subcomplex subunit 12</fullName>
    </recommendedName>
</protein>
<comment type="similarity">
    <text evidence="1 2">Belongs to the complex I NDUFA12 subunit family.</text>
</comment>
<evidence type="ECO:0000256" key="2">
    <source>
        <dbReference type="RuleBase" id="RU363103"/>
    </source>
</evidence>
<dbReference type="RefSeq" id="XP_014676604.1">
    <property type="nucleotide sequence ID" value="XM_014821118.1"/>
</dbReference>
<comment type="subunit">
    <text evidence="2">Complex I is composed of 45 different subunits.</text>
</comment>
<dbReference type="Pfam" id="PF05071">
    <property type="entry name" value="NDUFA12"/>
    <property type="match status" value="1"/>
</dbReference>
<sequence>MATYLEKLRHFRQAFKQHGGMLGSLKQLYWTEELKVGTYVGADKYGNKYYENNLFFVGRNRWIQYAPQYGMDYDGSQIPSDWHRWMHNIGDTPPTAAPLVEHPWLMDHTENQAGTPGAYVGYKTTKPKIEQWVPPQSKTTQS</sequence>